<evidence type="ECO:0000313" key="2">
    <source>
        <dbReference type="EMBL" id="BAT09864.1"/>
    </source>
</evidence>
<keyword evidence="3" id="KW-1185">Reference proteome</keyword>
<reference evidence="3" key="1">
    <citation type="journal article" date="2005" name="Nature">
        <title>The map-based sequence of the rice genome.</title>
        <authorList>
            <consortium name="International rice genome sequencing project (IRGSP)"/>
            <person name="Matsumoto T."/>
            <person name="Wu J."/>
            <person name="Kanamori H."/>
            <person name="Katayose Y."/>
            <person name="Fujisawa M."/>
            <person name="Namiki N."/>
            <person name="Mizuno H."/>
            <person name="Yamamoto K."/>
            <person name="Antonio B.A."/>
            <person name="Baba T."/>
            <person name="Sakata K."/>
            <person name="Nagamura Y."/>
            <person name="Aoki H."/>
            <person name="Arikawa K."/>
            <person name="Arita K."/>
            <person name="Bito T."/>
            <person name="Chiden Y."/>
            <person name="Fujitsuka N."/>
            <person name="Fukunaka R."/>
            <person name="Hamada M."/>
            <person name="Harada C."/>
            <person name="Hayashi A."/>
            <person name="Hijishita S."/>
            <person name="Honda M."/>
            <person name="Hosokawa S."/>
            <person name="Ichikawa Y."/>
            <person name="Idonuma A."/>
            <person name="Iijima M."/>
            <person name="Ikeda M."/>
            <person name="Ikeno M."/>
            <person name="Ito K."/>
            <person name="Ito S."/>
            <person name="Ito T."/>
            <person name="Ito Y."/>
            <person name="Ito Y."/>
            <person name="Iwabuchi A."/>
            <person name="Kamiya K."/>
            <person name="Karasawa W."/>
            <person name="Kurita K."/>
            <person name="Katagiri S."/>
            <person name="Kikuta A."/>
            <person name="Kobayashi H."/>
            <person name="Kobayashi N."/>
            <person name="Machita K."/>
            <person name="Maehara T."/>
            <person name="Masukawa M."/>
            <person name="Mizubayashi T."/>
            <person name="Mukai Y."/>
            <person name="Nagasaki H."/>
            <person name="Nagata Y."/>
            <person name="Naito S."/>
            <person name="Nakashima M."/>
            <person name="Nakama Y."/>
            <person name="Nakamichi Y."/>
            <person name="Nakamura M."/>
            <person name="Meguro A."/>
            <person name="Negishi M."/>
            <person name="Ohta I."/>
            <person name="Ohta T."/>
            <person name="Okamoto M."/>
            <person name="Ono N."/>
            <person name="Saji S."/>
            <person name="Sakaguchi M."/>
            <person name="Sakai K."/>
            <person name="Shibata M."/>
            <person name="Shimokawa T."/>
            <person name="Song J."/>
            <person name="Takazaki Y."/>
            <person name="Terasawa K."/>
            <person name="Tsugane M."/>
            <person name="Tsuji K."/>
            <person name="Ueda S."/>
            <person name="Waki K."/>
            <person name="Yamagata H."/>
            <person name="Yamamoto M."/>
            <person name="Yamamoto S."/>
            <person name="Yamane H."/>
            <person name="Yoshiki S."/>
            <person name="Yoshihara R."/>
            <person name="Yukawa K."/>
            <person name="Zhong H."/>
            <person name="Yano M."/>
            <person name="Yuan Q."/>
            <person name="Ouyang S."/>
            <person name="Liu J."/>
            <person name="Jones K.M."/>
            <person name="Gansberger K."/>
            <person name="Moffat K."/>
            <person name="Hill J."/>
            <person name="Bera J."/>
            <person name="Fadrosh D."/>
            <person name="Jin S."/>
            <person name="Johri S."/>
            <person name="Kim M."/>
            <person name="Overton L."/>
            <person name="Reardon M."/>
            <person name="Tsitrin T."/>
            <person name="Vuong H."/>
            <person name="Weaver B."/>
            <person name="Ciecko A."/>
            <person name="Tallon L."/>
            <person name="Jackson J."/>
            <person name="Pai G."/>
            <person name="Aken S.V."/>
            <person name="Utterback T."/>
            <person name="Reidmuller S."/>
            <person name="Feldblyum T."/>
            <person name="Hsiao J."/>
            <person name="Zismann V."/>
            <person name="Iobst S."/>
            <person name="de Vazeille A.R."/>
            <person name="Buell C.R."/>
            <person name="Ying K."/>
            <person name="Li Y."/>
            <person name="Lu T."/>
            <person name="Huang Y."/>
            <person name="Zhao Q."/>
            <person name="Feng Q."/>
            <person name="Zhang L."/>
            <person name="Zhu J."/>
            <person name="Weng Q."/>
            <person name="Mu J."/>
            <person name="Lu Y."/>
            <person name="Fan D."/>
            <person name="Liu Y."/>
            <person name="Guan J."/>
            <person name="Zhang Y."/>
            <person name="Yu S."/>
            <person name="Liu X."/>
            <person name="Zhang Y."/>
            <person name="Hong G."/>
            <person name="Han B."/>
            <person name="Choisne N."/>
            <person name="Demange N."/>
            <person name="Orjeda G."/>
            <person name="Samain S."/>
            <person name="Cattolico L."/>
            <person name="Pelletier E."/>
            <person name="Couloux A."/>
            <person name="Segurens B."/>
            <person name="Wincker P."/>
            <person name="D'Hont A."/>
            <person name="Scarpelli C."/>
            <person name="Weissenbach J."/>
            <person name="Salanoubat M."/>
            <person name="Quetier F."/>
            <person name="Yu Y."/>
            <person name="Kim H.R."/>
            <person name="Rambo T."/>
            <person name="Currie J."/>
            <person name="Collura K."/>
            <person name="Luo M."/>
            <person name="Yang T."/>
            <person name="Ammiraju J.S.S."/>
            <person name="Engler F."/>
            <person name="Soderlund C."/>
            <person name="Wing R.A."/>
            <person name="Palmer L.E."/>
            <person name="de la Bastide M."/>
            <person name="Spiegel L."/>
            <person name="Nascimento L."/>
            <person name="Zutavern T."/>
            <person name="O'Shaughnessy A."/>
            <person name="Dike S."/>
            <person name="Dedhia N."/>
            <person name="Preston R."/>
            <person name="Balija V."/>
            <person name="McCombie W.R."/>
            <person name="Chow T."/>
            <person name="Chen H."/>
            <person name="Chung M."/>
            <person name="Chen C."/>
            <person name="Shaw J."/>
            <person name="Wu H."/>
            <person name="Hsiao K."/>
            <person name="Chao Y."/>
            <person name="Chu M."/>
            <person name="Cheng C."/>
            <person name="Hour A."/>
            <person name="Lee P."/>
            <person name="Lin S."/>
            <person name="Lin Y."/>
            <person name="Liou J."/>
            <person name="Liu S."/>
            <person name="Hsing Y."/>
            <person name="Raghuvanshi S."/>
            <person name="Mohanty A."/>
            <person name="Bharti A.K."/>
            <person name="Gaur A."/>
            <person name="Gupta V."/>
            <person name="Kumar D."/>
            <person name="Ravi V."/>
            <person name="Vij S."/>
            <person name="Kapur A."/>
            <person name="Khurana P."/>
            <person name="Khurana P."/>
            <person name="Khurana J.P."/>
            <person name="Tyagi A.K."/>
            <person name="Gaikwad K."/>
            <person name="Singh A."/>
            <person name="Dalal V."/>
            <person name="Srivastava S."/>
            <person name="Dixit A."/>
            <person name="Pal A.K."/>
            <person name="Ghazi I.A."/>
            <person name="Yadav M."/>
            <person name="Pandit A."/>
            <person name="Bhargava A."/>
            <person name="Sureshbabu K."/>
            <person name="Batra K."/>
            <person name="Sharma T.R."/>
            <person name="Mohapatra T."/>
            <person name="Singh N.K."/>
            <person name="Messing J."/>
            <person name="Nelson A.B."/>
            <person name="Fuks G."/>
            <person name="Kavchok S."/>
            <person name="Keizer G."/>
            <person name="Linton E."/>
            <person name="Llaca V."/>
            <person name="Song R."/>
            <person name="Tanyolac B."/>
            <person name="Young S."/>
            <person name="Ho-Il K."/>
            <person name="Hahn J.H."/>
            <person name="Sangsakoo G."/>
            <person name="Vanavichit A."/>
            <person name="de Mattos Luiz.A.T."/>
            <person name="Zimmer P.D."/>
            <person name="Malone G."/>
            <person name="Dellagostin O."/>
            <person name="de Oliveira A.C."/>
            <person name="Bevan M."/>
            <person name="Bancroft I."/>
            <person name="Minx P."/>
            <person name="Cordum H."/>
            <person name="Wilson R."/>
            <person name="Cheng Z."/>
            <person name="Jin W."/>
            <person name="Jiang J."/>
            <person name="Leong S.A."/>
            <person name="Iwama H."/>
            <person name="Gojobori T."/>
            <person name="Itoh T."/>
            <person name="Niimura Y."/>
            <person name="Fujii Y."/>
            <person name="Habara T."/>
            <person name="Sakai H."/>
            <person name="Sato Y."/>
            <person name="Wilson G."/>
            <person name="Kumar K."/>
            <person name="McCouch S."/>
            <person name="Juretic N."/>
            <person name="Hoen D."/>
            <person name="Wright S."/>
            <person name="Bruskiewich R."/>
            <person name="Bureau T."/>
            <person name="Miyao A."/>
            <person name="Hirochika H."/>
            <person name="Nishikawa T."/>
            <person name="Kadowaki K."/>
            <person name="Sugiura M."/>
            <person name="Burr B."/>
            <person name="Sasaki T."/>
        </authorList>
    </citation>
    <scope>NUCLEOTIDE SEQUENCE [LARGE SCALE GENOMIC DNA]</scope>
    <source>
        <strain evidence="3">cv. Nipponbare</strain>
    </source>
</reference>
<dbReference type="InParanoid" id="A0A0P0XRH0"/>
<dbReference type="Proteomes" id="UP000059680">
    <property type="component" value="Chromosome 10"/>
</dbReference>
<name>A0A0P0XRH0_ORYSJ</name>
<feature type="region of interest" description="Disordered" evidence="1">
    <location>
        <begin position="1"/>
        <end position="25"/>
    </location>
</feature>
<dbReference type="EMBL" id="AP014966">
    <property type="protein sequence ID" value="BAT09864.1"/>
    <property type="molecule type" value="Genomic_DNA"/>
</dbReference>
<evidence type="ECO:0000313" key="3">
    <source>
        <dbReference type="Proteomes" id="UP000059680"/>
    </source>
</evidence>
<feature type="compositionally biased region" description="Polar residues" evidence="1">
    <location>
        <begin position="1"/>
        <end position="23"/>
    </location>
</feature>
<dbReference type="AlphaFoldDB" id="A0A0P0XRH0"/>
<gene>
    <name evidence="2" type="ordered locus">Os10g0143800</name>
    <name evidence="2" type="ORF">OSNPB_100143800</name>
</gene>
<evidence type="ECO:0000256" key="1">
    <source>
        <dbReference type="SAM" id="MobiDB-lite"/>
    </source>
</evidence>
<reference evidence="2 3" key="2">
    <citation type="journal article" date="2013" name="Plant Cell Physiol.">
        <title>Rice Annotation Project Database (RAP-DB): an integrative and interactive database for rice genomics.</title>
        <authorList>
            <person name="Sakai H."/>
            <person name="Lee S.S."/>
            <person name="Tanaka T."/>
            <person name="Numa H."/>
            <person name="Kim J."/>
            <person name="Kawahara Y."/>
            <person name="Wakimoto H."/>
            <person name="Yang C.C."/>
            <person name="Iwamoto M."/>
            <person name="Abe T."/>
            <person name="Yamada Y."/>
            <person name="Muto A."/>
            <person name="Inokuchi H."/>
            <person name="Ikemura T."/>
            <person name="Matsumoto T."/>
            <person name="Sasaki T."/>
            <person name="Itoh T."/>
        </authorList>
    </citation>
    <scope>NUCLEOTIDE SEQUENCE [LARGE SCALE GENOMIC DNA]</scope>
    <source>
        <strain evidence="3">cv. Nipponbare</strain>
    </source>
</reference>
<reference evidence="2 3" key="3">
    <citation type="journal article" date="2013" name="Rice">
        <title>Improvement of the Oryza sativa Nipponbare reference genome using next generation sequence and optical map data.</title>
        <authorList>
            <person name="Kawahara Y."/>
            <person name="de la Bastide M."/>
            <person name="Hamilton J.P."/>
            <person name="Kanamori H."/>
            <person name="McCombie W.R."/>
            <person name="Ouyang S."/>
            <person name="Schwartz D.C."/>
            <person name="Tanaka T."/>
            <person name="Wu J."/>
            <person name="Zhou S."/>
            <person name="Childs K.L."/>
            <person name="Davidson R.M."/>
            <person name="Lin H."/>
            <person name="Quesada-Ocampo L."/>
            <person name="Vaillancourt B."/>
            <person name="Sakai H."/>
            <person name="Lee S.S."/>
            <person name="Kim J."/>
            <person name="Numa H."/>
            <person name="Itoh T."/>
            <person name="Buell C.R."/>
            <person name="Matsumoto T."/>
        </authorList>
    </citation>
    <scope>NUCLEOTIDE SEQUENCE [LARGE SCALE GENOMIC DNA]</scope>
    <source>
        <strain evidence="3">cv. Nipponbare</strain>
    </source>
</reference>
<dbReference type="Gramene" id="Os10t0143800-01">
    <property type="protein sequence ID" value="Os10t0143800-01"/>
    <property type="gene ID" value="Os10g0143800"/>
</dbReference>
<dbReference type="PaxDb" id="39947-A0A0P0XRH0"/>
<organism evidence="2 3">
    <name type="scientific">Oryza sativa subsp. japonica</name>
    <name type="common">Rice</name>
    <dbReference type="NCBI Taxonomy" id="39947"/>
    <lineage>
        <taxon>Eukaryota</taxon>
        <taxon>Viridiplantae</taxon>
        <taxon>Streptophyta</taxon>
        <taxon>Embryophyta</taxon>
        <taxon>Tracheophyta</taxon>
        <taxon>Spermatophyta</taxon>
        <taxon>Magnoliopsida</taxon>
        <taxon>Liliopsida</taxon>
        <taxon>Poales</taxon>
        <taxon>Poaceae</taxon>
        <taxon>BOP clade</taxon>
        <taxon>Oryzoideae</taxon>
        <taxon>Oryzeae</taxon>
        <taxon>Oryzinae</taxon>
        <taxon>Oryza</taxon>
        <taxon>Oryza sativa</taxon>
    </lineage>
</organism>
<accession>A0A0P0XRH0</accession>
<proteinExistence type="predicted"/>
<sequence>CTNKSMAQTATRSIAAQKTNLNNGRRDITNNEAHLVVPRVQILEGILFSVEELTKSRVFANPFLKRLH</sequence>
<protein>
    <submittedName>
        <fullName evidence="2">Os10g0143800 protein</fullName>
    </submittedName>
</protein>
<feature type="non-terminal residue" evidence="2">
    <location>
        <position position="1"/>
    </location>
</feature>